<dbReference type="PANTHER" id="PTHR12687:SF4">
    <property type="entry name" value="NUCLEOLAR COMPLEX PROTEIN 2 HOMOLOG"/>
    <property type="match status" value="1"/>
</dbReference>
<evidence type="ECO:0000313" key="5">
    <source>
        <dbReference type="Proteomes" id="UP001151582"/>
    </source>
</evidence>
<reference evidence="4" key="1">
    <citation type="submission" date="2022-07" db="EMBL/GenBank/DDBJ databases">
        <title>Phylogenomic reconstructions and comparative analyses of Kickxellomycotina fungi.</title>
        <authorList>
            <person name="Reynolds N.K."/>
            <person name="Stajich J.E."/>
            <person name="Barry K."/>
            <person name="Grigoriev I.V."/>
            <person name="Crous P."/>
            <person name="Smith M.E."/>
        </authorList>
    </citation>
    <scope>NUCLEOTIDE SEQUENCE</scope>
    <source>
        <strain evidence="4">RSA 567</strain>
    </source>
</reference>
<dbReference type="AlphaFoldDB" id="A0A9W8EAQ5"/>
<dbReference type="GO" id="GO:0005730">
    <property type="term" value="C:nucleolus"/>
    <property type="evidence" value="ECO:0007669"/>
    <property type="project" value="TreeGrafter"/>
</dbReference>
<evidence type="ECO:0000256" key="3">
    <source>
        <dbReference type="ARBA" id="ARBA00023242"/>
    </source>
</evidence>
<dbReference type="GO" id="GO:0005654">
    <property type="term" value="C:nucleoplasm"/>
    <property type="evidence" value="ECO:0007669"/>
    <property type="project" value="TreeGrafter"/>
</dbReference>
<comment type="subcellular location">
    <subcellularLocation>
        <location evidence="1">Nucleus</location>
    </subcellularLocation>
</comment>
<dbReference type="EMBL" id="JANBQB010001674">
    <property type="protein sequence ID" value="KAJ1970670.1"/>
    <property type="molecule type" value="Genomic_DNA"/>
</dbReference>
<evidence type="ECO:0000256" key="1">
    <source>
        <dbReference type="ARBA" id="ARBA00004123"/>
    </source>
</evidence>
<comment type="caution">
    <text evidence="4">The sequence shown here is derived from an EMBL/GenBank/DDBJ whole genome shotgun (WGS) entry which is preliminary data.</text>
</comment>
<dbReference type="GO" id="GO:0030690">
    <property type="term" value="C:Noc1p-Noc2p complex"/>
    <property type="evidence" value="ECO:0007669"/>
    <property type="project" value="TreeGrafter"/>
</dbReference>
<accession>A0A9W8EAQ5</accession>
<dbReference type="Pfam" id="PF03715">
    <property type="entry name" value="Noc2"/>
    <property type="match status" value="1"/>
</dbReference>
<dbReference type="OrthoDB" id="10266662at2759"/>
<dbReference type="InterPro" id="IPR005343">
    <property type="entry name" value="Noc2"/>
</dbReference>
<name>A0A9W8EAQ5_9FUNG</name>
<keyword evidence="3" id="KW-0539">Nucleus</keyword>
<feature type="non-terminal residue" evidence="4">
    <location>
        <position position="1"/>
    </location>
</feature>
<organism evidence="4 5">
    <name type="scientific">Dimargaris verticillata</name>
    <dbReference type="NCBI Taxonomy" id="2761393"/>
    <lineage>
        <taxon>Eukaryota</taxon>
        <taxon>Fungi</taxon>
        <taxon>Fungi incertae sedis</taxon>
        <taxon>Zoopagomycota</taxon>
        <taxon>Kickxellomycotina</taxon>
        <taxon>Dimargaritomycetes</taxon>
        <taxon>Dimargaritales</taxon>
        <taxon>Dimargaritaceae</taxon>
        <taxon>Dimargaris</taxon>
    </lineage>
</organism>
<gene>
    <name evidence="4" type="primary">NOC2_1</name>
    <name evidence="4" type="ORF">H4R34_005989</name>
</gene>
<keyword evidence="5" id="KW-1185">Reference proteome</keyword>
<evidence type="ECO:0000256" key="2">
    <source>
        <dbReference type="ARBA" id="ARBA00005907"/>
    </source>
</evidence>
<dbReference type="Proteomes" id="UP001151582">
    <property type="component" value="Unassembled WGS sequence"/>
</dbReference>
<dbReference type="PANTHER" id="PTHR12687">
    <property type="entry name" value="NUCLEOLAR COMPLEX 2 AND RAD4-RELATED"/>
    <property type="match status" value="1"/>
</dbReference>
<sequence>HDLTVTYQMLQAFESVARAHDPQNKAPLVYKMESDKVFNALITATLRCVPRVFQHYVPVAIPESTDEDIAAGRVVEREIPMLKDHQNWARIKSQARLFFSALQLLLAQLHDAQLATFIMRKAVDAMPYFLPFKHQVRRYLMRILYVFQDRTSEESALVTAFLTLRRLTLLAPSQFLEESIRGLYKAYIRQSQNVSVFTLPHINLLRQCGVELLGFNTKLSYELAFVYIRQLATQLRNAITAKGRATYKVVYSWQFIQGLKFWTDALCTYHPRKLKQGSYSIDQAVNQQIAANLPSLVYPLVQVITGTIGLMPNHLYFPLRFHCVRMLLQISRDTGVYIPTASYVLEVLQSRELNRKPLPSTLKAFPFETHIQCPKSYEHTQVYVDGIMDQVTDITLEFMTQQAANIAFPEVIMPLVAELKRFVKANPKAKIVRPLRHLMEKVRHHCDFIEQERSRVDWAPGDYHMVDTFLSTTDIATTPLPKYYEGHIRVKQQQL</sequence>
<feature type="non-terminal residue" evidence="4">
    <location>
        <position position="495"/>
    </location>
</feature>
<comment type="similarity">
    <text evidence="2">Belongs to the NOC2 family.</text>
</comment>
<dbReference type="GO" id="GO:0042273">
    <property type="term" value="P:ribosomal large subunit biogenesis"/>
    <property type="evidence" value="ECO:0007669"/>
    <property type="project" value="TreeGrafter"/>
</dbReference>
<evidence type="ECO:0000313" key="4">
    <source>
        <dbReference type="EMBL" id="KAJ1970670.1"/>
    </source>
</evidence>
<proteinExistence type="inferred from homology"/>
<protein>
    <submittedName>
        <fullName evidence="4">Nucleolar Complex 2 protein</fullName>
    </submittedName>
</protein>
<dbReference type="GO" id="GO:0030691">
    <property type="term" value="C:Noc2p-Noc3p complex"/>
    <property type="evidence" value="ECO:0007669"/>
    <property type="project" value="TreeGrafter"/>
</dbReference>